<gene>
    <name evidence="6" type="ORF">A7K98_04495</name>
    <name evidence="7" type="ORF">A7K99_04495</name>
</gene>
<dbReference type="KEGG" id="tci:A7K98_04495"/>
<sequence length="181" mass="20685">MQKISAGFSLGEMLLAMLLSSLIFLAAGQFFPQLFQQSRRLQQQQQLAQEIHQLMLIFEKSLRRAGYCQQAPCRLPAITISHDQHCLILQWQDRRYISAGLSGGIHNESYGYRWRDGQIETQRNVNGCQGSGWERLTDPAVLQVDELTFMLQAPRIGITLRMSAGPHISLVRHHWLLAENL</sequence>
<keyword evidence="4" id="KW-1133">Transmembrane helix</keyword>
<accession>A0A1Y0LER9</accession>
<dbReference type="Proteomes" id="UP000195729">
    <property type="component" value="Chromosome"/>
</dbReference>
<evidence type="ECO:0000313" key="9">
    <source>
        <dbReference type="Proteomes" id="UP000195814"/>
    </source>
</evidence>
<organism evidence="6 9">
    <name type="scientific">Tatumella citrea</name>
    <name type="common">Pantoea citrea</name>
    <dbReference type="NCBI Taxonomy" id="53336"/>
    <lineage>
        <taxon>Bacteria</taxon>
        <taxon>Pseudomonadati</taxon>
        <taxon>Pseudomonadota</taxon>
        <taxon>Gammaproteobacteria</taxon>
        <taxon>Enterobacterales</taxon>
        <taxon>Erwiniaceae</taxon>
        <taxon>Tatumella</taxon>
    </lineage>
</organism>
<evidence type="ECO:0000256" key="3">
    <source>
        <dbReference type="ARBA" id="ARBA00022692"/>
    </source>
</evidence>
<dbReference type="GO" id="GO:0016020">
    <property type="term" value="C:membrane"/>
    <property type="evidence" value="ECO:0007669"/>
    <property type="project" value="UniProtKB-SubCell"/>
</dbReference>
<evidence type="ECO:0008006" key="10">
    <source>
        <dbReference type="Google" id="ProtNLM"/>
    </source>
</evidence>
<keyword evidence="2" id="KW-0488">Methylation</keyword>
<evidence type="ECO:0000256" key="2">
    <source>
        <dbReference type="ARBA" id="ARBA00022481"/>
    </source>
</evidence>
<dbReference type="AlphaFoldDB" id="A0A1Y0LER9"/>
<keyword evidence="8" id="KW-1185">Reference proteome</keyword>
<dbReference type="GO" id="GO:0015628">
    <property type="term" value="P:protein secretion by the type II secretion system"/>
    <property type="evidence" value="ECO:0007669"/>
    <property type="project" value="TreeGrafter"/>
</dbReference>
<keyword evidence="3" id="KW-0812">Transmembrane</keyword>
<protein>
    <recommendedName>
        <fullName evidence="10">Prepilin-type N-terminal cleavage/methylation domain-containing protein</fullName>
    </recommendedName>
</protein>
<dbReference type="InterPro" id="IPR051621">
    <property type="entry name" value="T2SS_protein_J"/>
</dbReference>
<evidence type="ECO:0000256" key="1">
    <source>
        <dbReference type="ARBA" id="ARBA00004167"/>
    </source>
</evidence>
<evidence type="ECO:0000313" key="7">
    <source>
        <dbReference type="EMBL" id="ARV00076.1"/>
    </source>
</evidence>
<dbReference type="PANTHER" id="PTHR39583">
    <property type="entry name" value="TYPE II SECRETION SYSTEM PROTEIN J-RELATED"/>
    <property type="match status" value="1"/>
</dbReference>
<dbReference type="NCBIfam" id="NF007848">
    <property type="entry name" value="PRK10557.1"/>
    <property type="match status" value="1"/>
</dbReference>
<dbReference type="EMBL" id="CP015581">
    <property type="protein sequence ID" value="ARV00076.1"/>
    <property type="molecule type" value="Genomic_DNA"/>
</dbReference>
<name>A0A1Y0LER9_TATCI</name>
<reference evidence="8 9" key="1">
    <citation type="submission" date="2016-05" db="EMBL/GenBank/DDBJ databases">
        <title>Complete genome sequence of two 2,5-diketo-D-glunonic acid producing strain Tatumella citrea.</title>
        <authorList>
            <person name="Duan C."/>
            <person name="Yang J."/>
            <person name="Yang S."/>
        </authorList>
    </citation>
    <scope>NUCLEOTIDE SEQUENCE [LARGE SCALE GENOMIC DNA]</scope>
    <source>
        <strain evidence="7 8">ATCC 39140</strain>
        <strain evidence="6 9">DSM 13699</strain>
    </source>
</reference>
<keyword evidence="5" id="KW-0472">Membrane</keyword>
<dbReference type="EMBL" id="CP015579">
    <property type="protein sequence ID" value="ARU96038.1"/>
    <property type="molecule type" value="Genomic_DNA"/>
</dbReference>
<dbReference type="PANTHER" id="PTHR39583:SF3">
    <property type="entry name" value="PREPILIN PEPTIDASE-DEPENDENT PROTEIN B"/>
    <property type="match status" value="1"/>
</dbReference>
<evidence type="ECO:0000256" key="5">
    <source>
        <dbReference type="ARBA" id="ARBA00023136"/>
    </source>
</evidence>
<evidence type="ECO:0000313" key="6">
    <source>
        <dbReference type="EMBL" id="ARU96038.1"/>
    </source>
</evidence>
<dbReference type="PIRSF" id="PIRSF004525">
    <property type="entry name" value="Pilin_peptidase-dep_B_prd"/>
    <property type="match status" value="1"/>
</dbReference>
<evidence type="ECO:0000313" key="8">
    <source>
        <dbReference type="Proteomes" id="UP000195729"/>
    </source>
</evidence>
<dbReference type="Proteomes" id="UP000195814">
    <property type="component" value="Chromosome"/>
</dbReference>
<dbReference type="InterPro" id="IPR016419">
    <property type="entry name" value="Prepilin_Pept-dep_B_prd"/>
</dbReference>
<comment type="subcellular location">
    <subcellularLocation>
        <location evidence="1">Membrane</location>
        <topology evidence="1">Single-pass membrane protein</topology>
    </subcellularLocation>
</comment>
<proteinExistence type="predicted"/>
<evidence type="ECO:0000256" key="4">
    <source>
        <dbReference type="ARBA" id="ARBA00022989"/>
    </source>
</evidence>